<protein>
    <submittedName>
        <fullName evidence="2">Uncharacterized protein</fullName>
    </submittedName>
</protein>
<proteinExistence type="predicted"/>
<reference evidence="2" key="2">
    <citation type="submission" date="2023-06" db="EMBL/GenBank/DDBJ databases">
        <authorList>
            <consortium name="Lawrence Berkeley National Laboratory"/>
            <person name="Haridas S."/>
            <person name="Hensen N."/>
            <person name="Bonometti L."/>
            <person name="Westerberg I."/>
            <person name="Brannstrom I.O."/>
            <person name="Guillou S."/>
            <person name="Cros-Aarteil S."/>
            <person name="Calhoun S."/>
            <person name="Kuo A."/>
            <person name="Mondo S."/>
            <person name="Pangilinan J."/>
            <person name="Riley R."/>
            <person name="Labutti K."/>
            <person name="Andreopoulos B."/>
            <person name="Lipzen A."/>
            <person name="Chen C."/>
            <person name="Yanf M."/>
            <person name="Daum C."/>
            <person name="Ng V."/>
            <person name="Clum A."/>
            <person name="Steindorff A."/>
            <person name="Ohm R."/>
            <person name="Martin F."/>
            <person name="Silar P."/>
            <person name="Natvig D."/>
            <person name="Lalanne C."/>
            <person name="Gautier V."/>
            <person name="Ament-Velasquez S.L."/>
            <person name="Kruys A."/>
            <person name="Hutchinson M.I."/>
            <person name="Powell A.J."/>
            <person name="Barry K."/>
            <person name="Miller A.N."/>
            <person name="Grigoriev I.V."/>
            <person name="Debuchy R."/>
            <person name="Gladieux P."/>
            <person name="Thoren M.H."/>
            <person name="Johannesson H."/>
        </authorList>
    </citation>
    <scope>NUCLEOTIDE SEQUENCE</scope>
    <source>
        <strain evidence="2">CBS 955.72</strain>
    </source>
</reference>
<evidence type="ECO:0000256" key="1">
    <source>
        <dbReference type="SAM" id="MobiDB-lite"/>
    </source>
</evidence>
<comment type="caution">
    <text evidence="2">The sequence shown here is derived from an EMBL/GenBank/DDBJ whole genome shotgun (WGS) entry which is preliminary data.</text>
</comment>
<gene>
    <name evidence="2" type="ORF">B0T25DRAFT_519188</name>
</gene>
<evidence type="ECO:0000313" key="3">
    <source>
        <dbReference type="Proteomes" id="UP001275084"/>
    </source>
</evidence>
<dbReference type="Proteomes" id="UP001275084">
    <property type="component" value="Unassembled WGS sequence"/>
</dbReference>
<sequence>MAATKTYFIAPGWEISASKPLLGSIIANPSQPDTALFTASPARLAASSTTTTTASAGLTSFTTTTTPSSPEITPPAPALFSTFLTLYGLGDEPAFSYDRKHSMGYSFRGQKSTKLVVPVDQDLLRAAVTDARIATLFANNVGVYLVTGIKSVAGAGVSVASGKGRRWAVSLGVGLRDSEGGEGGAEGKGKGRKPEGEGEREGGVVYAVEVKEVKVQEGGEVMLRELDVGQEKLQGRLDGEFGEGAFRVVEGVDESAEGGEPVQIVTANLTHVDLLTASTVKVGGLHGIWH</sequence>
<keyword evidence="3" id="KW-1185">Reference proteome</keyword>
<name>A0AAJ0MBU5_9PEZI</name>
<evidence type="ECO:0000313" key="2">
    <source>
        <dbReference type="EMBL" id="KAK3348818.1"/>
    </source>
</evidence>
<dbReference type="EMBL" id="JAUIQD010000005">
    <property type="protein sequence ID" value="KAK3348818.1"/>
    <property type="molecule type" value="Genomic_DNA"/>
</dbReference>
<reference evidence="2" key="1">
    <citation type="journal article" date="2023" name="Mol. Phylogenet. Evol.">
        <title>Genome-scale phylogeny and comparative genomics of the fungal order Sordariales.</title>
        <authorList>
            <person name="Hensen N."/>
            <person name="Bonometti L."/>
            <person name="Westerberg I."/>
            <person name="Brannstrom I.O."/>
            <person name="Guillou S."/>
            <person name="Cros-Aarteil S."/>
            <person name="Calhoun S."/>
            <person name="Haridas S."/>
            <person name="Kuo A."/>
            <person name="Mondo S."/>
            <person name="Pangilinan J."/>
            <person name="Riley R."/>
            <person name="LaButti K."/>
            <person name="Andreopoulos B."/>
            <person name="Lipzen A."/>
            <person name="Chen C."/>
            <person name="Yan M."/>
            <person name="Daum C."/>
            <person name="Ng V."/>
            <person name="Clum A."/>
            <person name="Steindorff A."/>
            <person name="Ohm R.A."/>
            <person name="Martin F."/>
            <person name="Silar P."/>
            <person name="Natvig D.O."/>
            <person name="Lalanne C."/>
            <person name="Gautier V."/>
            <person name="Ament-Velasquez S.L."/>
            <person name="Kruys A."/>
            <person name="Hutchinson M.I."/>
            <person name="Powell A.J."/>
            <person name="Barry K."/>
            <person name="Miller A.N."/>
            <person name="Grigoriev I.V."/>
            <person name="Debuchy R."/>
            <person name="Gladieux P."/>
            <person name="Hiltunen Thoren M."/>
            <person name="Johannesson H."/>
        </authorList>
    </citation>
    <scope>NUCLEOTIDE SEQUENCE</scope>
    <source>
        <strain evidence="2">CBS 955.72</strain>
    </source>
</reference>
<feature type="compositionally biased region" description="Basic and acidic residues" evidence="1">
    <location>
        <begin position="185"/>
        <end position="201"/>
    </location>
</feature>
<dbReference type="AlphaFoldDB" id="A0AAJ0MBU5"/>
<accession>A0AAJ0MBU5</accession>
<feature type="region of interest" description="Disordered" evidence="1">
    <location>
        <begin position="178"/>
        <end position="201"/>
    </location>
</feature>
<organism evidence="2 3">
    <name type="scientific">Lasiosphaeria hispida</name>
    <dbReference type="NCBI Taxonomy" id="260671"/>
    <lineage>
        <taxon>Eukaryota</taxon>
        <taxon>Fungi</taxon>
        <taxon>Dikarya</taxon>
        <taxon>Ascomycota</taxon>
        <taxon>Pezizomycotina</taxon>
        <taxon>Sordariomycetes</taxon>
        <taxon>Sordariomycetidae</taxon>
        <taxon>Sordariales</taxon>
        <taxon>Lasiosphaeriaceae</taxon>
        <taxon>Lasiosphaeria</taxon>
    </lineage>
</organism>